<comment type="caution">
    <text evidence="2">The sequence shown here is derived from an EMBL/GenBank/DDBJ whole genome shotgun (WGS) entry which is preliminary data.</text>
</comment>
<sequence length="134" mass="15527">MHIHTVTLCYLFLLNYLRHILPARRPPTARRLAVRGRYSKTFLSRRSSRCADRAMYSAYDSTHLCATYFTDRTASYDELVDEIDSETPHWKRIILLLFVTHSFGRSGLSAGRVRRGRDDWLFEVNLSENGPSTG</sequence>
<reference evidence="2 3" key="1">
    <citation type="journal article" date="2019" name="Commun. Biol.">
        <title>The bagworm genome reveals a unique fibroin gene that provides high tensile strength.</title>
        <authorList>
            <person name="Kono N."/>
            <person name="Nakamura H."/>
            <person name="Ohtoshi R."/>
            <person name="Tomita M."/>
            <person name="Numata K."/>
            <person name="Arakawa K."/>
        </authorList>
    </citation>
    <scope>NUCLEOTIDE SEQUENCE [LARGE SCALE GENOMIC DNA]</scope>
</reference>
<dbReference type="EMBL" id="BGZK01000169">
    <property type="protein sequence ID" value="GBP25115.1"/>
    <property type="molecule type" value="Genomic_DNA"/>
</dbReference>
<organism evidence="2 3">
    <name type="scientific">Eumeta variegata</name>
    <name type="common">Bagworm moth</name>
    <name type="synonym">Eumeta japonica</name>
    <dbReference type="NCBI Taxonomy" id="151549"/>
    <lineage>
        <taxon>Eukaryota</taxon>
        <taxon>Metazoa</taxon>
        <taxon>Ecdysozoa</taxon>
        <taxon>Arthropoda</taxon>
        <taxon>Hexapoda</taxon>
        <taxon>Insecta</taxon>
        <taxon>Pterygota</taxon>
        <taxon>Neoptera</taxon>
        <taxon>Endopterygota</taxon>
        <taxon>Lepidoptera</taxon>
        <taxon>Glossata</taxon>
        <taxon>Ditrysia</taxon>
        <taxon>Tineoidea</taxon>
        <taxon>Psychidae</taxon>
        <taxon>Oiketicinae</taxon>
        <taxon>Eumeta</taxon>
    </lineage>
</organism>
<gene>
    <name evidence="2" type="ORF">EVAR_19596_1</name>
</gene>
<feature type="signal peptide" evidence="1">
    <location>
        <begin position="1"/>
        <end position="22"/>
    </location>
</feature>
<accession>A0A4C1UFC0</accession>
<protein>
    <submittedName>
        <fullName evidence="2">Uncharacterized protein</fullName>
    </submittedName>
</protein>
<feature type="chain" id="PRO_5020029324" evidence="1">
    <location>
        <begin position="23"/>
        <end position="134"/>
    </location>
</feature>
<keyword evidence="1" id="KW-0732">Signal</keyword>
<dbReference type="Proteomes" id="UP000299102">
    <property type="component" value="Unassembled WGS sequence"/>
</dbReference>
<proteinExistence type="predicted"/>
<name>A0A4C1UFC0_EUMVA</name>
<evidence type="ECO:0000313" key="3">
    <source>
        <dbReference type="Proteomes" id="UP000299102"/>
    </source>
</evidence>
<evidence type="ECO:0000256" key="1">
    <source>
        <dbReference type="SAM" id="SignalP"/>
    </source>
</evidence>
<evidence type="ECO:0000313" key="2">
    <source>
        <dbReference type="EMBL" id="GBP25115.1"/>
    </source>
</evidence>
<keyword evidence="3" id="KW-1185">Reference proteome</keyword>
<dbReference type="AlphaFoldDB" id="A0A4C1UFC0"/>